<feature type="compositionally biased region" description="Polar residues" evidence="1">
    <location>
        <begin position="20"/>
        <end position="29"/>
    </location>
</feature>
<dbReference type="PANTHER" id="PTHR37610:SF55">
    <property type="entry name" value="RETROTRANSPOSON COPIA-LIKE N-TERMINAL DOMAIN-CONTAINING PROTEIN"/>
    <property type="match status" value="1"/>
</dbReference>
<sequence>MAENQGPNQTPPFNHASPLQFGQFTDGNLNNNNTAAASGFGTTTAAGAAPDPNLGNPFYINPNENLAQSVIPIVLDGPNYQMWSKAGRIVLKTKHKLDFIDGSIPVPPQGDPLFHVWDACNTIVLCWITHLLQKDIARSALSHDNAQVLWTELKSRYGQACALKLANLEDDTVKQGTRTITQYYREMKGFLEEYSQFNPIVPCGCAPGNPMPCATVEAFRKKQNTDYLIWFLAGLNPEYDQIKTQLLLMKPLPTVVMAFDDLLQHEHKLKAEGSHKKKTGQSVALAVGGGNSISTSRRANKDNPPAKGDREELFCNYCKKTNHVIKDCWRLKKRRQDREAAENAGRFAGSVGQNIGSEEGSQSEGLHIEVGNRFTSPVGGFTAEEMSRLRGILQMSNSTSPTSP</sequence>
<feature type="domain" description="Retrotransposon Copia-like N-terminal" evidence="2">
    <location>
        <begin position="62"/>
        <end position="108"/>
    </location>
</feature>
<name>A0AAV2G9N8_9ROSI</name>
<keyword evidence="4" id="KW-1185">Reference proteome</keyword>
<evidence type="ECO:0000313" key="3">
    <source>
        <dbReference type="EMBL" id="CAL1407369.1"/>
    </source>
</evidence>
<feature type="region of interest" description="Disordered" evidence="1">
    <location>
        <begin position="343"/>
        <end position="362"/>
    </location>
</feature>
<dbReference type="PANTHER" id="PTHR37610">
    <property type="entry name" value="CCHC-TYPE DOMAIN-CONTAINING PROTEIN"/>
    <property type="match status" value="1"/>
</dbReference>
<feature type="compositionally biased region" description="Polar residues" evidence="1">
    <location>
        <begin position="1"/>
        <end position="12"/>
    </location>
</feature>
<evidence type="ECO:0000259" key="2">
    <source>
        <dbReference type="Pfam" id="PF14244"/>
    </source>
</evidence>
<evidence type="ECO:0000256" key="1">
    <source>
        <dbReference type="SAM" id="MobiDB-lite"/>
    </source>
</evidence>
<feature type="compositionally biased region" description="Polar residues" evidence="1">
    <location>
        <begin position="351"/>
        <end position="362"/>
    </location>
</feature>
<proteinExistence type="predicted"/>
<accession>A0AAV2G9N8</accession>
<dbReference type="Pfam" id="PF14244">
    <property type="entry name" value="Retrotran_gag_3"/>
    <property type="match status" value="1"/>
</dbReference>
<protein>
    <recommendedName>
        <fullName evidence="2">Retrotransposon Copia-like N-terminal domain-containing protein</fullName>
    </recommendedName>
</protein>
<evidence type="ECO:0000313" key="4">
    <source>
        <dbReference type="Proteomes" id="UP001497516"/>
    </source>
</evidence>
<feature type="region of interest" description="Disordered" evidence="1">
    <location>
        <begin position="1"/>
        <end position="36"/>
    </location>
</feature>
<dbReference type="AlphaFoldDB" id="A0AAV2G9N8"/>
<gene>
    <name evidence="3" type="ORF">LTRI10_LOCUS47041</name>
</gene>
<organism evidence="3 4">
    <name type="scientific">Linum trigynum</name>
    <dbReference type="NCBI Taxonomy" id="586398"/>
    <lineage>
        <taxon>Eukaryota</taxon>
        <taxon>Viridiplantae</taxon>
        <taxon>Streptophyta</taxon>
        <taxon>Embryophyta</taxon>
        <taxon>Tracheophyta</taxon>
        <taxon>Spermatophyta</taxon>
        <taxon>Magnoliopsida</taxon>
        <taxon>eudicotyledons</taxon>
        <taxon>Gunneridae</taxon>
        <taxon>Pentapetalae</taxon>
        <taxon>rosids</taxon>
        <taxon>fabids</taxon>
        <taxon>Malpighiales</taxon>
        <taxon>Linaceae</taxon>
        <taxon>Linum</taxon>
    </lineage>
</organism>
<reference evidence="3 4" key="1">
    <citation type="submission" date="2024-04" db="EMBL/GenBank/DDBJ databases">
        <authorList>
            <person name="Fracassetti M."/>
        </authorList>
    </citation>
    <scope>NUCLEOTIDE SEQUENCE [LARGE SCALE GENOMIC DNA]</scope>
</reference>
<dbReference type="InterPro" id="IPR029472">
    <property type="entry name" value="Copia-like_N"/>
</dbReference>
<dbReference type="EMBL" id="OZ034821">
    <property type="protein sequence ID" value="CAL1407369.1"/>
    <property type="molecule type" value="Genomic_DNA"/>
</dbReference>
<dbReference type="Proteomes" id="UP001497516">
    <property type="component" value="Chromosome 8"/>
</dbReference>
<feature type="region of interest" description="Disordered" evidence="1">
    <location>
        <begin position="287"/>
        <end position="307"/>
    </location>
</feature>